<evidence type="ECO:0000256" key="4">
    <source>
        <dbReference type="ARBA" id="ARBA00016436"/>
    </source>
</evidence>
<evidence type="ECO:0000256" key="11">
    <source>
        <dbReference type="ARBA" id="ARBA00023098"/>
    </source>
</evidence>
<dbReference type="OrthoDB" id="9789797at2"/>
<dbReference type="HAMAP" id="MF_00409">
    <property type="entry name" value="LpxK"/>
    <property type="match status" value="1"/>
</dbReference>
<evidence type="ECO:0000256" key="13">
    <source>
        <dbReference type="HAMAP-Rule" id="MF_00409"/>
    </source>
</evidence>
<dbReference type="AlphaFoldDB" id="E4L9X3"/>
<comment type="catalytic activity">
    <reaction evidence="13">
        <text>a lipid A disaccharide + ATP = a lipid IVA + ADP + H(+)</text>
        <dbReference type="Rhea" id="RHEA:67840"/>
        <dbReference type="ChEBI" id="CHEBI:15378"/>
        <dbReference type="ChEBI" id="CHEBI:30616"/>
        <dbReference type="ChEBI" id="CHEBI:176343"/>
        <dbReference type="ChEBI" id="CHEBI:176425"/>
        <dbReference type="ChEBI" id="CHEBI:456216"/>
        <dbReference type="EC" id="2.7.1.130"/>
    </reaction>
</comment>
<sequence length="365" mass="41087">MSKEKYFLKLISEENPSIAEKCILKGLSLLEKIYFKIISEKNKKIKKVRVNVPVISVGNITAGGTGKTPCIIQLGEYLQKKGKRVAVLSRGYRGTYEKQGGTVSDGKTIFLNEKEAGDEPCMIAHKLPEVSVYVGKNRIKSAQKAIKNGSEILLLDDGFQYKTLERDKNIVLIDSTNPFGYEHLLPRGLLREPLDELKRADLIILTKVNQVSKERINEVKARILSINSSVTILESLHKPVYFFEIKENAKKIPLEVMKGKKAVLLSGIGNPAAFEKTAKESGLEICKNIAKKDHFSFAYIDIEKAVNEAKIHGADIIVTTEKDAIKLKDIIMKNDVKFPIYSLCIEMKYLEKGEEKIQKYLEELI</sequence>
<dbReference type="EMBL" id="AENT01000025">
    <property type="protein sequence ID" value="EFR42416.1"/>
    <property type="molecule type" value="Genomic_DNA"/>
</dbReference>
<accession>E4L9X3</accession>
<evidence type="ECO:0000313" key="14">
    <source>
        <dbReference type="EMBL" id="EFR42416.1"/>
    </source>
</evidence>
<protein>
    <recommendedName>
        <fullName evidence="4 13">Tetraacyldisaccharide 4'-kinase</fullName>
        <ecNumber evidence="3 13">2.7.1.130</ecNumber>
    </recommendedName>
    <alternativeName>
        <fullName evidence="12 13">Lipid A 4'-kinase</fullName>
    </alternativeName>
</protein>
<dbReference type="PANTHER" id="PTHR42724:SF1">
    <property type="entry name" value="TETRAACYLDISACCHARIDE 4'-KINASE, MITOCHONDRIAL-RELATED"/>
    <property type="match status" value="1"/>
</dbReference>
<dbReference type="Pfam" id="PF02606">
    <property type="entry name" value="LpxK"/>
    <property type="match status" value="1"/>
</dbReference>
<dbReference type="SUPFAM" id="SSF52540">
    <property type="entry name" value="P-loop containing nucleoside triphosphate hydrolases"/>
    <property type="match status" value="1"/>
</dbReference>
<gene>
    <name evidence="13 14" type="primary">lpxK</name>
    <name evidence="14" type="ORF">HMPREF9220_0134</name>
</gene>
<keyword evidence="11 13" id="KW-0443">Lipid metabolism</keyword>
<evidence type="ECO:0000256" key="6">
    <source>
        <dbReference type="ARBA" id="ARBA00022556"/>
    </source>
</evidence>
<feature type="binding site" evidence="13">
    <location>
        <begin position="61"/>
        <end position="68"/>
    </location>
    <ligand>
        <name>ATP</name>
        <dbReference type="ChEBI" id="CHEBI:30616"/>
    </ligand>
</feature>
<comment type="pathway">
    <text evidence="2 13">Glycolipid biosynthesis; lipid IV(A) biosynthesis; lipid IV(A) from (3R)-3-hydroxytetradecanoyl-[acyl-carrier-protein] and UDP-N-acetyl-alpha-D-glucosamine: step 6/6.</text>
</comment>
<dbReference type="GO" id="GO:0009245">
    <property type="term" value="P:lipid A biosynthetic process"/>
    <property type="evidence" value="ECO:0007669"/>
    <property type="project" value="UniProtKB-UniRule"/>
</dbReference>
<evidence type="ECO:0000256" key="2">
    <source>
        <dbReference type="ARBA" id="ARBA00004870"/>
    </source>
</evidence>
<dbReference type="NCBIfam" id="TIGR00682">
    <property type="entry name" value="lpxK"/>
    <property type="match status" value="1"/>
</dbReference>
<dbReference type="EC" id="2.7.1.130" evidence="3 13"/>
<dbReference type="UniPathway" id="UPA00359">
    <property type="reaction ID" value="UER00482"/>
</dbReference>
<evidence type="ECO:0000256" key="12">
    <source>
        <dbReference type="ARBA" id="ARBA00029757"/>
    </source>
</evidence>
<keyword evidence="9 13" id="KW-0418">Kinase</keyword>
<keyword evidence="7 13" id="KW-0808">Transferase</keyword>
<keyword evidence="5 13" id="KW-0444">Lipid biosynthesis</keyword>
<dbReference type="Proteomes" id="UP000004594">
    <property type="component" value="Unassembled WGS sequence"/>
</dbReference>
<dbReference type="RefSeq" id="WP_007554993.1">
    <property type="nucleotide sequence ID" value="NZ_AENT01000025.1"/>
</dbReference>
<dbReference type="PANTHER" id="PTHR42724">
    <property type="entry name" value="TETRAACYLDISACCHARIDE 4'-KINASE"/>
    <property type="match status" value="1"/>
</dbReference>
<evidence type="ECO:0000256" key="5">
    <source>
        <dbReference type="ARBA" id="ARBA00022516"/>
    </source>
</evidence>
<dbReference type="GO" id="GO:0005524">
    <property type="term" value="F:ATP binding"/>
    <property type="evidence" value="ECO:0007669"/>
    <property type="project" value="UniProtKB-UniRule"/>
</dbReference>
<comment type="similarity">
    <text evidence="13">Belongs to the LpxK family.</text>
</comment>
<organism evidence="14 15">
    <name type="scientific">Dialister micraerophilus UPII 345-E</name>
    <dbReference type="NCBI Taxonomy" id="910314"/>
    <lineage>
        <taxon>Bacteria</taxon>
        <taxon>Bacillati</taxon>
        <taxon>Bacillota</taxon>
        <taxon>Negativicutes</taxon>
        <taxon>Veillonellales</taxon>
        <taxon>Veillonellaceae</taxon>
        <taxon>Dialister</taxon>
    </lineage>
</organism>
<dbReference type="GO" id="GO:0009029">
    <property type="term" value="F:lipid-A 4'-kinase activity"/>
    <property type="evidence" value="ECO:0007669"/>
    <property type="project" value="UniProtKB-UniRule"/>
</dbReference>
<dbReference type="eggNOG" id="COG1663">
    <property type="taxonomic scope" value="Bacteria"/>
</dbReference>
<dbReference type="GO" id="GO:0005886">
    <property type="term" value="C:plasma membrane"/>
    <property type="evidence" value="ECO:0007669"/>
    <property type="project" value="TreeGrafter"/>
</dbReference>
<keyword evidence="8 13" id="KW-0547">Nucleotide-binding</keyword>
<dbReference type="InterPro" id="IPR027417">
    <property type="entry name" value="P-loop_NTPase"/>
</dbReference>
<comment type="function">
    <text evidence="1 13">Transfers the gamma-phosphate of ATP to the 4'-position of a tetraacyldisaccharide 1-phosphate intermediate (termed DS-1-P) to form tetraacyldisaccharide 1,4'-bis-phosphate (lipid IVA).</text>
</comment>
<dbReference type="InterPro" id="IPR003758">
    <property type="entry name" value="LpxK"/>
</dbReference>
<evidence type="ECO:0000256" key="8">
    <source>
        <dbReference type="ARBA" id="ARBA00022741"/>
    </source>
</evidence>
<keyword evidence="6 13" id="KW-0441">Lipid A biosynthesis</keyword>
<dbReference type="GO" id="GO:0009244">
    <property type="term" value="P:lipopolysaccharide core region biosynthetic process"/>
    <property type="evidence" value="ECO:0007669"/>
    <property type="project" value="TreeGrafter"/>
</dbReference>
<evidence type="ECO:0000256" key="7">
    <source>
        <dbReference type="ARBA" id="ARBA00022679"/>
    </source>
</evidence>
<evidence type="ECO:0000256" key="3">
    <source>
        <dbReference type="ARBA" id="ARBA00012071"/>
    </source>
</evidence>
<reference evidence="14 15" key="1">
    <citation type="submission" date="2010-11" db="EMBL/GenBank/DDBJ databases">
        <authorList>
            <person name="Durkin A.S."/>
            <person name="Madupu R."/>
            <person name="Torralba M."/>
            <person name="Gillis M."/>
            <person name="Methe B."/>
            <person name="Sutton G."/>
            <person name="Nelson K.E."/>
        </authorList>
    </citation>
    <scope>NUCLEOTIDE SEQUENCE [LARGE SCALE GENOMIC DNA]</scope>
    <source>
        <strain evidence="14 15">UPII 345-E</strain>
    </source>
</reference>
<name>E4L9X3_9FIRM</name>
<comment type="caution">
    <text evidence="14">The sequence shown here is derived from an EMBL/GenBank/DDBJ whole genome shotgun (WGS) entry which is preliminary data.</text>
</comment>
<evidence type="ECO:0000313" key="15">
    <source>
        <dbReference type="Proteomes" id="UP000004594"/>
    </source>
</evidence>
<evidence type="ECO:0000256" key="1">
    <source>
        <dbReference type="ARBA" id="ARBA00002274"/>
    </source>
</evidence>
<keyword evidence="10 13" id="KW-0067">ATP-binding</keyword>
<evidence type="ECO:0000256" key="10">
    <source>
        <dbReference type="ARBA" id="ARBA00022840"/>
    </source>
</evidence>
<evidence type="ECO:0000256" key="9">
    <source>
        <dbReference type="ARBA" id="ARBA00022777"/>
    </source>
</evidence>
<proteinExistence type="inferred from homology"/>